<evidence type="ECO:0000256" key="3">
    <source>
        <dbReference type="ARBA" id="ARBA00009606"/>
    </source>
</evidence>
<feature type="compositionally biased region" description="Acidic residues" evidence="11">
    <location>
        <begin position="911"/>
        <end position="923"/>
    </location>
</feature>
<keyword evidence="6 10" id="KW-0498">Mitosis</keyword>
<keyword evidence="7 10" id="KW-0226">DNA condensation</keyword>
<feature type="compositionally biased region" description="Basic residues" evidence="11">
    <location>
        <begin position="566"/>
        <end position="580"/>
    </location>
</feature>
<organism evidence="14 15">
    <name type="scientific">Marasmius crinis-equi</name>
    <dbReference type="NCBI Taxonomy" id="585013"/>
    <lineage>
        <taxon>Eukaryota</taxon>
        <taxon>Fungi</taxon>
        <taxon>Dikarya</taxon>
        <taxon>Basidiomycota</taxon>
        <taxon>Agaricomycotina</taxon>
        <taxon>Agaricomycetes</taxon>
        <taxon>Agaricomycetidae</taxon>
        <taxon>Agaricales</taxon>
        <taxon>Marasmiineae</taxon>
        <taxon>Marasmiaceae</taxon>
        <taxon>Marasmius</taxon>
    </lineage>
</organism>
<reference evidence="14 15" key="1">
    <citation type="submission" date="2024-02" db="EMBL/GenBank/DDBJ databases">
        <title>A draft genome for the cacao thread blight pathogen Marasmius crinis-equi.</title>
        <authorList>
            <person name="Cohen S.P."/>
            <person name="Baruah I.K."/>
            <person name="Amoako-Attah I."/>
            <person name="Bukari Y."/>
            <person name="Meinhardt L.W."/>
            <person name="Bailey B.A."/>
        </authorList>
    </citation>
    <scope>NUCLEOTIDE SEQUENCE [LARGE SCALE GENOMIC DNA]</scope>
    <source>
        <strain evidence="14 15">GH-76</strain>
    </source>
</reference>
<feature type="domain" description="Condensin complex subunit 1 C-terminal" evidence="12">
    <location>
        <begin position="1093"/>
        <end position="1253"/>
    </location>
</feature>
<feature type="region of interest" description="Disordered" evidence="11">
    <location>
        <begin position="139"/>
        <end position="165"/>
    </location>
</feature>
<feature type="compositionally biased region" description="Acidic residues" evidence="11">
    <location>
        <begin position="512"/>
        <end position="561"/>
    </location>
</feature>
<dbReference type="SUPFAM" id="SSF48371">
    <property type="entry name" value="ARM repeat"/>
    <property type="match status" value="1"/>
</dbReference>
<dbReference type="InterPro" id="IPR011989">
    <property type="entry name" value="ARM-like"/>
</dbReference>
<evidence type="ECO:0000259" key="13">
    <source>
        <dbReference type="Pfam" id="PF12922"/>
    </source>
</evidence>
<feature type="compositionally biased region" description="Polar residues" evidence="11">
    <location>
        <begin position="924"/>
        <end position="935"/>
    </location>
</feature>
<comment type="subcellular location">
    <subcellularLocation>
        <location evidence="2">Chromosome</location>
    </subcellularLocation>
    <subcellularLocation>
        <location evidence="1">Nucleus</location>
    </subcellularLocation>
</comment>
<keyword evidence="5 10" id="KW-0132">Cell division</keyword>
<keyword evidence="9 10" id="KW-0131">Cell cycle</keyword>
<evidence type="ECO:0000256" key="4">
    <source>
        <dbReference type="ARBA" id="ARBA00022454"/>
    </source>
</evidence>
<comment type="caution">
    <text evidence="14">The sequence shown here is derived from an EMBL/GenBank/DDBJ whole genome shotgun (WGS) entry which is preliminary data.</text>
</comment>
<keyword evidence="8" id="KW-0539">Nucleus</keyword>
<dbReference type="InterPro" id="IPR024324">
    <property type="entry name" value="Condensin_cplx_su1_N"/>
</dbReference>
<dbReference type="Proteomes" id="UP001465976">
    <property type="component" value="Unassembled WGS sequence"/>
</dbReference>
<dbReference type="InterPro" id="IPR016024">
    <property type="entry name" value="ARM-type_fold"/>
</dbReference>
<evidence type="ECO:0000256" key="5">
    <source>
        <dbReference type="ARBA" id="ARBA00022618"/>
    </source>
</evidence>
<dbReference type="Pfam" id="PF12922">
    <property type="entry name" value="Cnd1_N"/>
    <property type="match status" value="1"/>
</dbReference>
<gene>
    <name evidence="14" type="primary">cnd1</name>
    <name evidence="14" type="ORF">V5O48_003609</name>
</gene>
<dbReference type="PIRSF" id="PIRSF017127">
    <property type="entry name" value="Condensin_D2"/>
    <property type="match status" value="1"/>
</dbReference>
<feature type="region of interest" description="Disordered" evidence="11">
    <location>
        <begin position="487"/>
        <end position="581"/>
    </location>
</feature>
<dbReference type="Pfam" id="PF12717">
    <property type="entry name" value="Cnd1"/>
    <property type="match status" value="1"/>
</dbReference>
<evidence type="ECO:0000259" key="12">
    <source>
        <dbReference type="Pfam" id="PF12717"/>
    </source>
</evidence>
<feature type="compositionally biased region" description="Basic and acidic residues" evidence="11">
    <location>
        <begin position="1321"/>
        <end position="1332"/>
    </location>
</feature>
<feature type="region of interest" description="Disordered" evidence="11">
    <location>
        <begin position="980"/>
        <end position="1010"/>
    </location>
</feature>
<name>A0ABR3FSE0_9AGAR</name>
<comment type="similarity">
    <text evidence="3 10">Belongs to the CND1 (condensin subunit 1) family.</text>
</comment>
<dbReference type="Gene3D" id="1.25.10.10">
    <property type="entry name" value="Leucine-rich Repeat Variant"/>
    <property type="match status" value="2"/>
</dbReference>
<feature type="region of interest" description="Disordered" evidence="11">
    <location>
        <begin position="898"/>
        <end position="942"/>
    </location>
</feature>
<evidence type="ECO:0000256" key="2">
    <source>
        <dbReference type="ARBA" id="ARBA00004286"/>
    </source>
</evidence>
<accession>A0ABR3FSE0</accession>
<feature type="domain" description="Condensin complex subunit 1 N-terminal" evidence="13">
    <location>
        <begin position="72"/>
        <end position="248"/>
    </location>
</feature>
<evidence type="ECO:0000256" key="6">
    <source>
        <dbReference type="ARBA" id="ARBA00022776"/>
    </source>
</evidence>
<evidence type="ECO:0000256" key="10">
    <source>
        <dbReference type="PIRNR" id="PIRNR017127"/>
    </source>
</evidence>
<feature type="compositionally biased region" description="Basic residues" evidence="11">
    <location>
        <begin position="1333"/>
        <end position="1351"/>
    </location>
</feature>
<keyword evidence="15" id="KW-1185">Reference proteome</keyword>
<evidence type="ECO:0000256" key="7">
    <source>
        <dbReference type="ARBA" id="ARBA00023067"/>
    </source>
</evidence>
<evidence type="ECO:0000256" key="9">
    <source>
        <dbReference type="ARBA" id="ARBA00023306"/>
    </source>
</evidence>
<dbReference type="InterPro" id="IPR032682">
    <property type="entry name" value="Cnd1_C"/>
</dbReference>
<evidence type="ECO:0000256" key="8">
    <source>
        <dbReference type="ARBA" id="ARBA00023242"/>
    </source>
</evidence>
<dbReference type="InterPro" id="IPR007673">
    <property type="entry name" value="Condensin_cplx_su1"/>
</dbReference>
<evidence type="ECO:0000256" key="11">
    <source>
        <dbReference type="SAM" id="MobiDB-lite"/>
    </source>
</evidence>
<protein>
    <recommendedName>
        <fullName evidence="10">Condensin complex subunit 1</fullName>
    </recommendedName>
</protein>
<comment type="function">
    <text evidence="10">Regulatory subunit of the condensin complex, a complex required for conversion of interphase chromatin into mitotic-like condense chromosomes. The condensin complex probably introduces positive supercoils into relaxed DNA in the presence of type I topoisomerases and converts nicked DNA into positive knotted forms in the presence of type II topoisomerases.</text>
</comment>
<dbReference type="PANTHER" id="PTHR14222:SF2">
    <property type="entry name" value="CONDENSIN COMPLEX SUBUNIT 1"/>
    <property type="match status" value="1"/>
</dbReference>
<feature type="region of interest" description="Disordered" evidence="11">
    <location>
        <begin position="1321"/>
        <end position="1368"/>
    </location>
</feature>
<dbReference type="InterPro" id="IPR026971">
    <property type="entry name" value="CND1/NCAPD3"/>
</dbReference>
<dbReference type="PANTHER" id="PTHR14222">
    <property type="entry name" value="CONDENSIN"/>
    <property type="match status" value="1"/>
</dbReference>
<evidence type="ECO:0000313" key="14">
    <source>
        <dbReference type="EMBL" id="KAL0578388.1"/>
    </source>
</evidence>
<proteinExistence type="inferred from homology"/>
<evidence type="ECO:0000256" key="1">
    <source>
        <dbReference type="ARBA" id="ARBA00004123"/>
    </source>
</evidence>
<sequence>MDSNFDLGDAIERLGDDHLELDHERDINNDDPETILEGAVEAVADQSDAITIPEVFASYCSLLKHADSIPSSVMTKLLDSLSSGIFAEFEATQTDAANDSRETFETHKKALEMYAFVLMWAVKAADKVKGSDGGDNISALVAPRSRRGRGGKAGGRGAAAKKQRGSEEWNWTGQIPQILSVIGKVLARLFTQRLWTTTAEREKYIGCLTRPAYHVAENEQYMKSEGVRKGVYTVICLAVKHQGHAAAAQILIMQRLQYYEHLAEPMAQCLFELSKVYDHNQLPDEILREVAGLSFAGQDSKQTKSFSRFLTKFAQISPRTVLKQMSLLVNHLDAEAYNIRVAMIEVIGWLIKDLDDSLDGGATEEDTMDQKQIQKQIKGLFDMLFERMLDTSPYVRIKVLQVLASLCKLKRKHPKQRLEATRRAITALEDKSALARKAAIILLIELMETHPYGFAQGGLLNLQQFETEHEQAEAELKEVEARVGKALENADDSQEQEGGSGEVPEEKHRSGDDDDDDDNDDMDVDGEDVPTDEEKEEDPPTDDEDEGEQDGDDSMAVDGEEPTSPKPKKAKKKPKLKPRKSQINVVAMDAEAAIAALEGSKATQLRLKKKFFVEALKFIRYLEGSIDTLVALLGSTSKGEVLEAIRFFEVAHRYELTRAEEGIKKMLHLIWAKDNNVTEDDGKEHKGVKSRLLECYRNIYFDAVTGFDAQGQVNRIAKNMIERTYNATLAELTSLEEMIRILMEDGHIHQDVINKLWQIFEKNRQLPKEQRRGAIVIIGMMALAKRSVLADRVDCLLKVGLGALGKADLHLARYTCVALQRLNGSAKKVKGSLHDKTLRLPMDHAVFRKLQEFIERPCRIKDWFGVAEQAINTIYALGQHPDVLCNDIIKNLTRRAFGPRQTATATQEPPPDTDPDAMDEDQPGDTSRTSDTPPSQAAPADGMGDAFELSQLLFVVGHVAIKHIAYLELVEREMKRQKDEKQAAEKAARGGASATNKDGEELDQVAGNAEDDIGDRVHEIREQELLYGEQSLLAIFGPMLVHISGSPHKFKNPTLRAASTLSLCKFLCVSPAFCEENHRLLFKILENSKNASIRSNIVIGLGDVAVSFSSIIDENSSELYKGLSDRDNTVKKNTLMVLTHLILNGMVKVKGQLGEMAKCLEDEDQRIADLAKLFFTELSTKDNAIYNNLPDVISHLSTGEHALEEEKFKSTMKYIFTFIEKDKQADNIVEKLCQRFRVTDDERQWRDIAFCLSLLPYKSEKSVKKLIEALPAYQDKLHVDGVSETFSEILTKAKSQKSGNSKENVMAELQEFEEALAAHKLEGDENKALEKRVGKKKKAQAKKQATRRNVTRKSASTSTKPEDMDEDE</sequence>
<evidence type="ECO:0000313" key="15">
    <source>
        <dbReference type="Proteomes" id="UP001465976"/>
    </source>
</evidence>
<dbReference type="EMBL" id="JBAHYK010000101">
    <property type="protein sequence ID" value="KAL0578388.1"/>
    <property type="molecule type" value="Genomic_DNA"/>
</dbReference>
<keyword evidence="4" id="KW-0158">Chromosome</keyword>